<keyword evidence="1" id="KW-0812">Transmembrane</keyword>
<protein>
    <submittedName>
        <fullName evidence="2">Uncharacterized protein</fullName>
    </submittedName>
</protein>
<accession>A0A2G9I6M2</accession>
<reference evidence="3" key="1">
    <citation type="journal article" date="2018" name="Gigascience">
        <title>Genome assembly of the Pink Ipe (Handroanthus impetiginosus, Bignoniaceae), a highly valued, ecologically keystone Neotropical timber forest tree.</title>
        <authorList>
            <person name="Silva-Junior O.B."/>
            <person name="Grattapaglia D."/>
            <person name="Novaes E."/>
            <person name="Collevatti R.G."/>
        </authorList>
    </citation>
    <scope>NUCLEOTIDE SEQUENCE [LARGE SCALE GENOMIC DNA]</scope>
    <source>
        <strain evidence="3">cv. UFG-1</strain>
    </source>
</reference>
<sequence length="79" mass="9073">MGAPTNCMTGGHELVCNHQTSTFFLFFFPFFLFFFFLVNCQNPPSSLIYLQKYPVSFKITNIPTSANTAKLISFEQYIL</sequence>
<gene>
    <name evidence="2" type="ORF">CDL12_01868</name>
</gene>
<keyword evidence="3" id="KW-1185">Reference proteome</keyword>
<comment type="caution">
    <text evidence="2">The sequence shown here is derived from an EMBL/GenBank/DDBJ whole genome shotgun (WGS) entry which is preliminary data.</text>
</comment>
<dbReference type="AlphaFoldDB" id="A0A2G9I6M2"/>
<evidence type="ECO:0000256" key="1">
    <source>
        <dbReference type="SAM" id="Phobius"/>
    </source>
</evidence>
<evidence type="ECO:0000313" key="3">
    <source>
        <dbReference type="Proteomes" id="UP000231279"/>
    </source>
</evidence>
<dbReference type="Proteomes" id="UP000231279">
    <property type="component" value="Unassembled WGS sequence"/>
</dbReference>
<dbReference type="EMBL" id="NKXS01000244">
    <property type="protein sequence ID" value="PIN25396.1"/>
    <property type="molecule type" value="Genomic_DNA"/>
</dbReference>
<proteinExistence type="predicted"/>
<evidence type="ECO:0000313" key="2">
    <source>
        <dbReference type="EMBL" id="PIN25396.1"/>
    </source>
</evidence>
<feature type="transmembrane region" description="Helical" evidence="1">
    <location>
        <begin position="20"/>
        <end position="38"/>
    </location>
</feature>
<keyword evidence="1" id="KW-0472">Membrane</keyword>
<name>A0A2G9I6M2_9LAMI</name>
<organism evidence="2 3">
    <name type="scientific">Handroanthus impetiginosus</name>
    <dbReference type="NCBI Taxonomy" id="429701"/>
    <lineage>
        <taxon>Eukaryota</taxon>
        <taxon>Viridiplantae</taxon>
        <taxon>Streptophyta</taxon>
        <taxon>Embryophyta</taxon>
        <taxon>Tracheophyta</taxon>
        <taxon>Spermatophyta</taxon>
        <taxon>Magnoliopsida</taxon>
        <taxon>eudicotyledons</taxon>
        <taxon>Gunneridae</taxon>
        <taxon>Pentapetalae</taxon>
        <taxon>asterids</taxon>
        <taxon>lamiids</taxon>
        <taxon>Lamiales</taxon>
        <taxon>Bignoniaceae</taxon>
        <taxon>Crescentiina</taxon>
        <taxon>Tabebuia alliance</taxon>
        <taxon>Handroanthus</taxon>
    </lineage>
</organism>
<keyword evidence="1" id="KW-1133">Transmembrane helix</keyword>